<dbReference type="Pfam" id="PF00076">
    <property type="entry name" value="RRM_1"/>
    <property type="match status" value="2"/>
</dbReference>
<dbReference type="InterPro" id="IPR000504">
    <property type="entry name" value="RRM_dom"/>
</dbReference>
<dbReference type="OrthoDB" id="439808at2759"/>
<dbReference type="AlphaFoldDB" id="A0A0C3BZI6"/>
<dbReference type="GO" id="GO:0003723">
    <property type="term" value="F:RNA binding"/>
    <property type="evidence" value="ECO:0007669"/>
    <property type="project" value="UniProtKB-UniRule"/>
</dbReference>
<dbReference type="InterPro" id="IPR012677">
    <property type="entry name" value="Nucleotide-bd_a/b_plait_sf"/>
</dbReference>
<dbReference type="HOGENOM" id="CLU_074395_0_0_1"/>
<evidence type="ECO:0000313" key="4">
    <source>
        <dbReference type="EMBL" id="KIM42005.1"/>
    </source>
</evidence>
<evidence type="ECO:0000313" key="5">
    <source>
        <dbReference type="Proteomes" id="UP000053424"/>
    </source>
</evidence>
<dbReference type="Proteomes" id="UP000053424">
    <property type="component" value="Unassembled WGS sequence"/>
</dbReference>
<keyword evidence="1" id="KW-0694">RNA-binding</keyword>
<dbReference type="EMBL" id="KN831779">
    <property type="protein sequence ID" value="KIM42005.1"/>
    <property type="molecule type" value="Genomic_DNA"/>
</dbReference>
<reference evidence="5" key="2">
    <citation type="submission" date="2015-01" db="EMBL/GenBank/DDBJ databases">
        <title>Evolutionary Origins and Diversification of the Mycorrhizal Mutualists.</title>
        <authorList>
            <consortium name="DOE Joint Genome Institute"/>
            <consortium name="Mycorrhizal Genomics Consortium"/>
            <person name="Kohler A."/>
            <person name="Kuo A."/>
            <person name="Nagy L.G."/>
            <person name="Floudas D."/>
            <person name="Copeland A."/>
            <person name="Barry K.W."/>
            <person name="Cichocki N."/>
            <person name="Veneault-Fourrey C."/>
            <person name="LaButti K."/>
            <person name="Lindquist E.A."/>
            <person name="Lipzen A."/>
            <person name="Lundell T."/>
            <person name="Morin E."/>
            <person name="Murat C."/>
            <person name="Riley R."/>
            <person name="Ohm R."/>
            <person name="Sun H."/>
            <person name="Tunlid A."/>
            <person name="Henrissat B."/>
            <person name="Grigoriev I.V."/>
            <person name="Hibbett D.S."/>
            <person name="Martin F."/>
        </authorList>
    </citation>
    <scope>NUCLEOTIDE SEQUENCE [LARGE SCALE GENOMIC DNA]</scope>
    <source>
        <strain evidence="5">h7</strain>
    </source>
</reference>
<evidence type="ECO:0000256" key="2">
    <source>
        <dbReference type="SAM" id="MobiDB-lite"/>
    </source>
</evidence>
<feature type="domain" description="RRM" evidence="3">
    <location>
        <begin position="170"/>
        <end position="248"/>
    </location>
</feature>
<dbReference type="CDD" id="cd00590">
    <property type="entry name" value="RRM_SF"/>
    <property type="match status" value="1"/>
</dbReference>
<feature type="compositionally biased region" description="Basic and acidic residues" evidence="2">
    <location>
        <begin position="261"/>
        <end position="283"/>
    </location>
</feature>
<gene>
    <name evidence="4" type="ORF">M413DRAFT_445198</name>
</gene>
<dbReference type="PANTHER" id="PTHR15241:SF304">
    <property type="entry name" value="RRM DOMAIN-CONTAINING PROTEIN"/>
    <property type="match status" value="1"/>
</dbReference>
<proteinExistence type="predicted"/>
<protein>
    <recommendedName>
        <fullName evidence="3">RRM domain-containing protein</fullName>
    </recommendedName>
</protein>
<organism evidence="4 5">
    <name type="scientific">Hebeloma cylindrosporum</name>
    <dbReference type="NCBI Taxonomy" id="76867"/>
    <lineage>
        <taxon>Eukaryota</taxon>
        <taxon>Fungi</taxon>
        <taxon>Dikarya</taxon>
        <taxon>Basidiomycota</taxon>
        <taxon>Agaricomycotina</taxon>
        <taxon>Agaricomycetes</taxon>
        <taxon>Agaricomycetidae</taxon>
        <taxon>Agaricales</taxon>
        <taxon>Agaricineae</taxon>
        <taxon>Hymenogastraceae</taxon>
        <taxon>Hebeloma</taxon>
    </lineage>
</organism>
<reference evidence="4 5" key="1">
    <citation type="submission" date="2014-04" db="EMBL/GenBank/DDBJ databases">
        <authorList>
            <consortium name="DOE Joint Genome Institute"/>
            <person name="Kuo A."/>
            <person name="Gay G."/>
            <person name="Dore J."/>
            <person name="Kohler A."/>
            <person name="Nagy L.G."/>
            <person name="Floudas D."/>
            <person name="Copeland A."/>
            <person name="Barry K.W."/>
            <person name="Cichocki N."/>
            <person name="Veneault-Fourrey C."/>
            <person name="LaButti K."/>
            <person name="Lindquist E.A."/>
            <person name="Lipzen A."/>
            <person name="Lundell T."/>
            <person name="Morin E."/>
            <person name="Murat C."/>
            <person name="Sun H."/>
            <person name="Tunlid A."/>
            <person name="Henrissat B."/>
            <person name="Grigoriev I.V."/>
            <person name="Hibbett D.S."/>
            <person name="Martin F."/>
            <person name="Nordberg H.P."/>
            <person name="Cantor M.N."/>
            <person name="Hua S.X."/>
        </authorList>
    </citation>
    <scope>NUCLEOTIDE SEQUENCE [LARGE SCALE GENOMIC DNA]</scope>
    <source>
        <strain evidence="5">h7</strain>
    </source>
</reference>
<dbReference type="Gene3D" id="3.30.70.330">
    <property type="match status" value="2"/>
</dbReference>
<accession>A0A0C3BZI6</accession>
<dbReference type="PANTHER" id="PTHR15241">
    <property type="entry name" value="TRANSFORMER-2-RELATED"/>
    <property type="match status" value="1"/>
</dbReference>
<sequence length="283" mass="30871">MFANALRSQARLGLRTAVRLPATRTLSALAGTRVAAAAVATTAAATPSSLARLVVVSSRAFSQSAAVLNESQQHFGESDTIFVGNLPWSATRDEIQEMFSEFGQVVNVRIQTHADGRPRGFAHVTFANVKDSVAAVVSATEEPMHLGGRDLNVNYARPKQEAARNNPPSEKVYFSGCAEGESALREILKNVEGDIVDVHFLRDGNTGETLPTGFVEFRSVDIATDAIKQFDGTEMEGGTKLFLTYARPRRARTEGGGSRFGGDRNSRNREPYRTRSYRPQKDY</sequence>
<dbReference type="InterPro" id="IPR035979">
    <property type="entry name" value="RBD_domain_sf"/>
</dbReference>
<feature type="region of interest" description="Disordered" evidence="2">
    <location>
        <begin position="246"/>
        <end position="283"/>
    </location>
</feature>
<evidence type="ECO:0000256" key="1">
    <source>
        <dbReference type="PROSITE-ProRule" id="PRU00176"/>
    </source>
</evidence>
<evidence type="ECO:0000259" key="3">
    <source>
        <dbReference type="PROSITE" id="PS50102"/>
    </source>
</evidence>
<dbReference type="SUPFAM" id="SSF54928">
    <property type="entry name" value="RNA-binding domain, RBD"/>
    <property type="match status" value="2"/>
</dbReference>
<keyword evidence="5" id="KW-1185">Reference proteome</keyword>
<name>A0A0C3BZI6_HEBCY</name>
<dbReference type="STRING" id="686832.A0A0C3BZI6"/>
<dbReference type="PROSITE" id="PS50102">
    <property type="entry name" value="RRM"/>
    <property type="match status" value="2"/>
</dbReference>
<feature type="domain" description="RRM" evidence="3">
    <location>
        <begin position="79"/>
        <end position="158"/>
    </location>
</feature>
<dbReference type="SMART" id="SM00360">
    <property type="entry name" value="RRM"/>
    <property type="match status" value="2"/>
</dbReference>